<dbReference type="InterPro" id="IPR016035">
    <property type="entry name" value="Acyl_Trfase/lysoPLipase"/>
</dbReference>
<dbReference type="Gene3D" id="3.90.180.10">
    <property type="entry name" value="Medium-chain alcohol dehydrogenases, catalytic domain"/>
    <property type="match status" value="1"/>
</dbReference>
<evidence type="ECO:0000259" key="2">
    <source>
        <dbReference type="SMART" id="SM00822"/>
    </source>
</evidence>
<dbReference type="GO" id="GO:0016491">
    <property type="term" value="F:oxidoreductase activity"/>
    <property type="evidence" value="ECO:0007669"/>
    <property type="project" value="InterPro"/>
</dbReference>
<feature type="domain" description="Enoyl reductase (ER)" evidence="4">
    <location>
        <begin position="696"/>
        <end position="936"/>
    </location>
</feature>
<dbReference type="GO" id="GO:0044550">
    <property type="term" value="P:secondary metabolite biosynthetic process"/>
    <property type="evidence" value="ECO:0007669"/>
    <property type="project" value="TreeGrafter"/>
</dbReference>
<keyword evidence="1" id="KW-0808">Transferase</keyword>
<dbReference type="GO" id="GO:0006633">
    <property type="term" value="P:fatty acid biosynthetic process"/>
    <property type="evidence" value="ECO:0007669"/>
    <property type="project" value="TreeGrafter"/>
</dbReference>
<dbReference type="AlphaFoldDB" id="A0A8H4W6D9"/>
<evidence type="ECO:0000259" key="4">
    <source>
        <dbReference type="SMART" id="SM00829"/>
    </source>
</evidence>
<gene>
    <name evidence="5" type="ORF">G7Y89_g5546</name>
</gene>
<dbReference type="InterPro" id="IPR036291">
    <property type="entry name" value="NAD(P)-bd_dom_sf"/>
</dbReference>
<evidence type="ECO:0000259" key="3">
    <source>
        <dbReference type="SMART" id="SM00827"/>
    </source>
</evidence>
<dbReference type="Pfam" id="PF00698">
    <property type="entry name" value="Acyl_transf_1"/>
    <property type="match status" value="1"/>
</dbReference>
<evidence type="ECO:0008006" key="7">
    <source>
        <dbReference type="Google" id="ProtNLM"/>
    </source>
</evidence>
<evidence type="ECO:0000313" key="5">
    <source>
        <dbReference type="EMBL" id="KAF4632579.1"/>
    </source>
</evidence>
<evidence type="ECO:0000256" key="1">
    <source>
        <dbReference type="ARBA" id="ARBA00022679"/>
    </source>
</evidence>
<organism evidence="5 6">
    <name type="scientific">Cudoniella acicularis</name>
    <dbReference type="NCBI Taxonomy" id="354080"/>
    <lineage>
        <taxon>Eukaryota</taxon>
        <taxon>Fungi</taxon>
        <taxon>Dikarya</taxon>
        <taxon>Ascomycota</taxon>
        <taxon>Pezizomycotina</taxon>
        <taxon>Leotiomycetes</taxon>
        <taxon>Helotiales</taxon>
        <taxon>Tricladiaceae</taxon>
        <taxon>Cudoniella</taxon>
    </lineage>
</organism>
<dbReference type="PANTHER" id="PTHR43775:SF50">
    <property type="entry name" value="HIGHLY REDUCING POLYKETIDE SYNTHASE SRDA"/>
    <property type="match status" value="1"/>
</dbReference>
<keyword evidence="6" id="KW-1185">Reference proteome</keyword>
<dbReference type="SMART" id="SM00822">
    <property type="entry name" value="PKS_KR"/>
    <property type="match status" value="1"/>
</dbReference>
<name>A0A8H4W6D9_9HELO</name>
<dbReference type="InterPro" id="IPR057326">
    <property type="entry name" value="KR_dom"/>
</dbReference>
<dbReference type="OrthoDB" id="329835at2759"/>
<dbReference type="SUPFAM" id="SSF52151">
    <property type="entry name" value="FabD/lysophospholipase-like"/>
    <property type="match status" value="1"/>
</dbReference>
<dbReference type="InterPro" id="IPR001227">
    <property type="entry name" value="Ac_transferase_dom_sf"/>
</dbReference>
<dbReference type="SMART" id="SM00829">
    <property type="entry name" value="PKS_ER"/>
    <property type="match status" value="1"/>
</dbReference>
<accession>A0A8H4W6D9</accession>
<dbReference type="Gene3D" id="3.40.50.720">
    <property type="entry name" value="NAD(P)-binding Rossmann-like Domain"/>
    <property type="match status" value="2"/>
</dbReference>
<dbReference type="InterPro" id="IPR016036">
    <property type="entry name" value="Malonyl_transacylase_ACP-bd"/>
</dbReference>
<protein>
    <recommendedName>
        <fullName evidence="7">Polyketide synthase</fullName>
    </recommendedName>
</protein>
<dbReference type="Pfam" id="PF13602">
    <property type="entry name" value="ADH_zinc_N_2"/>
    <property type="match status" value="1"/>
</dbReference>
<dbReference type="CDD" id="cd05195">
    <property type="entry name" value="enoyl_red"/>
    <property type="match status" value="1"/>
</dbReference>
<proteinExistence type="predicted"/>
<dbReference type="InterPro" id="IPR050091">
    <property type="entry name" value="PKS_NRPS_Biosynth_Enz"/>
</dbReference>
<dbReference type="Gene3D" id="3.40.366.10">
    <property type="entry name" value="Malonyl-Coenzyme A Acyl Carrier Protein, domain 2"/>
    <property type="match status" value="1"/>
</dbReference>
<dbReference type="EMBL" id="JAAMPI010000335">
    <property type="protein sequence ID" value="KAF4632579.1"/>
    <property type="molecule type" value="Genomic_DNA"/>
</dbReference>
<sequence>MHRTQHNSHFRNSTERPCGSFIFPFSANNVGSLNKNIEAVVYSITALQNLRDLAYTLGSHRSRLSTRGYLITTQKDDNSPPLTTPPRLQSSSVHGIPIALIFTGQGEICAAFAAGFVTAKEAIAISYYRGLAVSRMTTKDATLAVGLNHETVEQHISTLDLQKSLRDTCINSLESTTVSGDSDALDTLFSIFKDLGVFVRKLRTDNKAYHSHLMESVGQHYEDLLTPIFSKQYYQDPRTVEVAMFSSVTSEVAIAQWNYFYKSGTYHMIEVGPHLALAQPMRDIQQSSGNTQSSFSSTLSRRAKGETSISDLAASLFLEGYNLPFARINGLTSVSIVEDLAKTNELPTPPPSQSIPKIINALNLLETNELANEFANGVNNGLVSTSITAASLEVNELKPNATVGKLQVIHDLPTYSWNHQVLFWNEPRIGSDYRNLKHKRHDLLGSRIPGTAERNPTLRILWKPDISTLSSKDSHVLASYLEQFSSLLPHHLTHPVTANFAGAMDLINHKSGRTNILELTYDGNNKLEELIDAINIGGSHKHFETYTRGVITADGKLWSDVDKKSESSTSYKGSKMIKREPQFSLALVSSEISTNKILNNQLEQLTPYLAPNAIFVFASNSTAVLSLDELSFSVISASPTDSNTKVTIARSVTLPKQKLATGGSKIILVYTNLSHALNHAVQADLSQSFEAEVDLVNLSDVTLDTVPLQSIVVTAIELETPILGTMSESKLQGVNIMAENASVLFWITGGTLFKAKRPDFSLVLGLSRFLMLERPSLKMPVLDLDIENIATAVSSTQVISILHQVMYSTKPDFEYRQVDIVLNSLTGDILRASWQACAEFGIFVKIGKRDISDSSMLDMKIFSRGTTFTAFDRTDLFWSDSEAKHQVWHRLLHRRVELLRGNKIKPISPLKMFPASKIAQAFRYFSLGTRMGKVAVSFEPSNSISVIPSKHRTSFSSDKSYILIGCLGGLGRSLSQWMLKRGVRDFIFLGRSGMDKLAAKKTVNDLQAAGANVTVIRGDVACYSDVEQAVSAARHPIGGIVALFNELTHENWHGGMSQKVRGVWNLYHTLDSKGHAKTLDFFMLSSITGSIGTATESNYCSANAFLNSFGSYLRSLSLPGISLGLGMISEVGFLHENPSTEAALLRKGVHQFAEEEFLQIIDVALTPPP</sequence>
<dbReference type="SMART" id="SM00827">
    <property type="entry name" value="PKS_AT"/>
    <property type="match status" value="1"/>
</dbReference>
<feature type="domain" description="Ketoreductase" evidence="2">
    <location>
        <begin position="959"/>
        <end position="1131"/>
    </location>
</feature>
<comment type="caution">
    <text evidence="5">The sequence shown here is derived from an EMBL/GenBank/DDBJ whole genome shotgun (WGS) entry which is preliminary data.</text>
</comment>
<dbReference type="PANTHER" id="PTHR43775">
    <property type="entry name" value="FATTY ACID SYNTHASE"/>
    <property type="match status" value="1"/>
</dbReference>
<dbReference type="SUPFAM" id="SSF51735">
    <property type="entry name" value="NAD(P)-binding Rossmann-fold domains"/>
    <property type="match status" value="2"/>
</dbReference>
<dbReference type="Proteomes" id="UP000566819">
    <property type="component" value="Unassembled WGS sequence"/>
</dbReference>
<evidence type="ECO:0000313" key="6">
    <source>
        <dbReference type="Proteomes" id="UP000566819"/>
    </source>
</evidence>
<reference evidence="5 6" key="1">
    <citation type="submission" date="2020-03" db="EMBL/GenBank/DDBJ databases">
        <title>Draft Genome Sequence of Cudoniella acicularis.</title>
        <authorList>
            <person name="Buettner E."/>
            <person name="Kellner H."/>
        </authorList>
    </citation>
    <scope>NUCLEOTIDE SEQUENCE [LARGE SCALE GENOMIC DNA]</scope>
    <source>
        <strain evidence="5 6">DSM 108380</strain>
    </source>
</reference>
<dbReference type="GO" id="GO:0004312">
    <property type="term" value="F:fatty acid synthase activity"/>
    <property type="evidence" value="ECO:0007669"/>
    <property type="project" value="TreeGrafter"/>
</dbReference>
<dbReference type="InterPro" id="IPR013968">
    <property type="entry name" value="PKS_KR"/>
</dbReference>
<dbReference type="InterPro" id="IPR014043">
    <property type="entry name" value="Acyl_transferase_dom"/>
</dbReference>
<dbReference type="InterPro" id="IPR020843">
    <property type="entry name" value="ER"/>
</dbReference>
<dbReference type="Pfam" id="PF08659">
    <property type="entry name" value="KR"/>
    <property type="match status" value="1"/>
</dbReference>
<feature type="domain" description="Malonyl-CoA:ACP transacylase (MAT)" evidence="3">
    <location>
        <begin position="41"/>
        <end position="303"/>
    </location>
</feature>
<dbReference type="SUPFAM" id="SSF55048">
    <property type="entry name" value="Probable ACP-binding domain of malonyl-CoA ACP transacylase"/>
    <property type="match status" value="1"/>
</dbReference>